<accession>R6WQB3</accession>
<evidence type="ECO:0000313" key="1">
    <source>
        <dbReference type="EMBL" id="CDD11525.1"/>
    </source>
</evidence>
<name>R6WQB3_9FIRM</name>
<protein>
    <submittedName>
        <fullName evidence="1">Uncharacterized protein</fullName>
    </submittedName>
</protein>
<reference evidence="1" key="1">
    <citation type="submission" date="2012-11" db="EMBL/GenBank/DDBJ databases">
        <title>Dependencies among metagenomic species, viruses, plasmids and units of genetic variation.</title>
        <authorList>
            <person name="Nielsen H.B."/>
            <person name="Almeida M."/>
            <person name="Juncker A.S."/>
            <person name="Rasmussen S."/>
            <person name="Li J."/>
            <person name="Sunagawa S."/>
            <person name="Plichta D."/>
            <person name="Gautier L."/>
            <person name="Le Chatelier E."/>
            <person name="Peletier E."/>
            <person name="Bonde I."/>
            <person name="Nielsen T."/>
            <person name="Manichanh C."/>
            <person name="Arumugam M."/>
            <person name="Batto J."/>
            <person name="Santos M.B.Q.D."/>
            <person name="Blom N."/>
            <person name="Borruel N."/>
            <person name="Burgdorf K.S."/>
            <person name="Boumezbeur F."/>
            <person name="Casellas F."/>
            <person name="Dore J."/>
            <person name="Guarner F."/>
            <person name="Hansen T."/>
            <person name="Hildebrand F."/>
            <person name="Kaas R.S."/>
            <person name="Kennedy S."/>
            <person name="Kristiansen K."/>
            <person name="Kultima J.R."/>
            <person name="Leonard P."/>
            <person name="Levenez F."/>
            <person name="Lund O."/>
            <person name="Moumen B."/>
            <person name="Le Paslier D."/>
            <person name="Pons N."/>
            <person name="Pedersen O."/>
            <person name="Prifti E."/>
            <person name="Qin J."/>
            <person name="Raes J."/>
            <person name="Tap J."/>
            <person name="Tims S."/>
            <person name="Ussery D.W."/>
            <person name="Yamada T."/>
            <person name="MetaHit consortium"/>
            <person name="Renault P."/>
            <person name="Sicheritz-Ponten T."/>
            <person name="Bork P."/>
            <person name="Wang J."/>
            <person name="Brunak S."/>
            <person name="Ehrlich S.D."/>
        </authorList>
    </citation>
    <scope>NUCLEOTIDE SEQUENCE [LARGE SCALE GENOMIC DNA]</scope>
</reference>
<gene>
    <name evidence="1" type="ORF">BN587_00554</name>
</gene>
<dbReference type="HOGENOM" id="CLU_1453166_0_0_9"/>
<dbReference type="RefSeq" id="WP_021719644.1">
    <property type="nucleotide sequence ID" value="NZ_FR892771.1"/>
</dbReference>
<proteinExistence type="predicted"/>
<dbReference type="Proteomes" id="UP000014937">
    <property type="component" value="Unassembled WGS sequence"/>
</dbReference>
<dbReference type="EMBL" id="CBGL010000090">
    <property type="protein sequence ID" value="CDD11525.1"/>
    <property type="molecule type" value="Genomic_DNA"/>
</dbReference>
<organism evidence="1">
    <name type="scientific">Phascolarctobacterium succinatutens CAG:287</name>
    <dbReference type="NCBI Taxonomy" id="1263101"/>
    <lineage>
        <taxon>Bacteria</taxon>
        <taxon>Bacillati</taxon>
        <taxon>Bacillota</taxon>
        <taxon>Negativicutes</taxon>
        <taxon>Acidaminococcales</taxon>
        <taxon>Acidaminococcaceae</taxon>
        <taxon>Phascolarctobacterium</taxon>
    </lineage>
</organism>
<dbReference type="AlphaFoldDB" id="R6WQB3"/>
<comment type="caution">
    <text evidence="1">The sequence shown here is derived from an EMBL/GenBank/DDBJ whole genome shotgun (WGS) entry which is preliminary data.</text>
</comment>
<sequence>MNIHNDAMDLLRYIYDGLSEGYDSYNVSEDKLEAMSPNDRTSFLASVNYLKQENFVKPYAEYKGVPVSVKITSKGTKAIEKISTVQPAANIIVNSNVSGIVGQNITGNTINQGLSIADFQAILQATISDKQDLQKIQEELSPLFKRMEIGSPLEKGLLSSAKEHLENYQTMYGSLLQVIGTYLLAK</sequence>